<proteinExistence type="inferred from homology"/>
<organism evidence="6 7">
    <name type="scientific">Geodia barretti</name>
    <name type="common">Barrett's horny sponge</name>
    <dbReference type="NCBI Taxonomy" id="519541"/>
    <lineage>
        <taxon>Eukaryota</taxon>
        <taxon>Metazoa</taxon>
        <taxon>Porifera</taxon>
        <taxon>Demospongiae</taxon>
        <taxon>Heteroscleromorpha</taxon>
        <taxon>Tetractinellida</taxon>
        <taxon>Astrophorina</taxon>
        <taxon>Geodiidae</taxon>
        <taxon>Geodia</taxon>
    </lineage>
</organism>
<keyword evidence="3" id="KW-0238">DNA-binding</keyword>
<evidence type="ECO:0000259" key="5">
    <source>
        <dbReference type="PROSITE" id="PS50931"/>
    </source>
</evidence>
<dbReference type="Gene3D" id="3.40.190.290">
    <property type="match status" value="1"/>
</dbReference>
<keyword evidence="7" id="KW-1185">Reference proteome</keyword>
<gene>
    <name evidence="6" type="ORF">GBAR_LOCUS3736</name>
</gene>
<evidence type="ECO:0000256" key="2">
    <source>
        <dbReference type="ARBA" id="ARBA00023015"/>
    </source>
</evidence>
<dbReference type="GO" id="GO:0005829">
    <property type="term" value="C:cytosol"/>
    <property type="evidence" value="ECO:0007669"/>
    <property type="project" value="TreeGrafter"/>
</dbReference>
<dbReference type="GO" id="GO:0003700">
    <property type="term" value="F:DNA-binding transcription factor activity"/>
    <property type="evidence" value="ECO:0007669"/>
    <property type="project" value="InterPro"/>
</dbReference>
<dbReference type="SUPFAM" id="SSF46785">
    <property type="entry name" value="Winged helix' DNA-binding domain"/>
    <property type="match status" value="1"/>
</dbReference>
<dbReference type="InterPro" id="IPR036388">
    <property type="entry name" value="WH-like_DNA-bd_sf"/>
</dbReference>
<dbReference type="SUPFAM" id="SSF53850">
    <property type="entry name" value="Periplasmic binding protein-like II"/>
    <property type="match status" value="1"/>
</dbReference>
<sequence>MNFYHLRYFLSVAQTGSFSQAAREMHVTQPTVSSGVAELEKTMGVRLFNRGGKRVALTMEGRTLVNYAMQIQDLVEEVEDNLQRRDVLPGEGFQFGAIDAAVTYLLPDILKDYRRAYPNVSLSAQVAPSRYLVDDLLMNRSEFAVISLPYDHPRVETVSIYRDSMPLVVGASHPFAVRESATLQEVVQEPLILFHTDSISRKIVDERFAEAGVSPRRGDGDAKSRGDAKAGGGRCWDFVSAYANCAGFSGCWGVKNGGCGGGGI</sequence>
<dbReference type="EMBL" id="CASHTH010000537">
    <property type="protein sequence ID" value="CAI8003686.1"/>
    <property type="molecule type" value="Genomic_DNA"/>
</dbReference>
<keyword evidence="4" id="KW-0804">Transcription</keyword>
<reference evidence="6" key="1">
    <citation type="submission" date="2023-03" db="EMBL/GenBank/DDBJ databases">
        <authorList>
            <person name="Steffen K."/>
            <person name="Cardenas P."/>
        </authorList>
    </citation>
    <scope>NUCLEOTIDE SEQUENCE</scope>
</reference>
<evidence type="ECO:0000256" key="3">
    <source>
        <dbReference type="ARBA" id="ARBA00023125"/>
    </source>
</evidence>
<name>A0AA35R638_GEOBA</name>
<dbReference type="InterPro" id="IPR050950">
    <property type="entry name" value="HTH-type_LysR_regulators"/>
</dbReference>
<dbReference type="FunFam" id="1.10.10.10:FF:000001">
    <property type="entry name" value="LysR family transcriptional regulator"/>
    <property type="match status" value="1"/>
</dbReference>
<evidence type="ECO:0000313" key="7">
    <source>
        <dbReference type="Proteomes" id="UP001174909"/>
    </source>
</evidence>
<accession>A0AA35R638</accession>
<dbReference type="Gene3D" id="1.10.10.10">
    <property type="entry name" value="Winged helix-like DNA-binding domain superfamily/Winged helix DNA-binding domain"/>
    <property type="match status" value="1"/>
</dbReference>
<dbReference type="PANTHER" id="PTHR30419">
    <property type="entry name" value="HTH-TYPE TRANSCRIPTIONAL REGULATOR YBHD"/>
    <property type="match status" value="1"/>
</dbReference>
<protein>
    <submittedName>
        <fullName evidence="6">HTH-type transcriptional regulator CynR</fullName>
    </submittedName>
</protein>
<dbReference type="GO" id="GO:0003677">
    <property type="term" value="F:DNA binding"/>
    <property type="evidence" value="ECO:0007669"/>
    <property type="project" value="UniProtKB-KW"/>
</dbReference>
<dbReference type="InterPro" id="IPR036390">
    <property type="entry name" value="WH_DNA-bd_sf"/>
</dbReference>
<dbReference type="InterPro" id="IPR000847">
    <property type="entry name" value="LysR_HTH_N"/>
</dbReference>
<evidence type="ECO:0000256" key="4">
    <source>
        <dbReference type="ARBA" id="ARBA00023163"/>
    </source>
</evidence>
<comment type="similarity">
    <text evidence="1">Belongs to the LysR transcriptional regulatory family.</text>
</comment>
<evidence type="ECO:0000256" key="1">
    <source>
        <dbReference type="ARBA" id="ARBA00009437"/>
    </source>
</evidence>
<keyword evidence="2" id="KW-0805">Transcription regulation</keyword>
<dbReference type="Pfam" id="PF00126">
    <property type="entry name" value="HTH_1"/>
    <property type="match status" value="1"/>
</dbReference>
<feature type="domain" description="HTH lysR-type" evidence="5">
    <location>
        <begin position="1"/>
        <end position="58"/>
    </location>
</feature>
<dbReference type="PRINTS" id="PR00039">
    <property type="entry name" value="HTHLYSR"/>
</dbReference>
<comment type="caution">
    <text evidence="6">The sequence shown here is derived from an EMBL/GenBank/DDBJ whole genome shotgun (WGS) entry which is preliminary data.</text>
</comment>
<evidence type="ECO:0000313" key="6">
    <source>
        <dbReference type="EMBL" id="CAI8003686.1"/>
    </source>
</evidence>
<dbReference type="Pfam" id="PF03466">
    <property type="entry name" value="LysR_substrate"/>
    <property type="match status" value="1"/>
</dbReference>
<dbReference type="CDD" id="cd05466">
    <property type="entry name" value="PBP2_LTTR_substrate"/>
    <property type="match status" value="1"/>
</dbReference>
<dbReference type="InterPro" id="IPR005119">
    <property type="entry name" value="LysR_subst-bd"/>
</dbReference>
<dbReference type="Proteomes" id="UP001174909">
    <property type="component" value="Unassembled WGS sequence"/>
</dbReference>
<dbReference type="AlphaFoldDB" id="A0AA35R638"/>
<dbReference type="PROSITE" id="PS50931">
    <property type="entry name" value="HTH_LYSR"/>
    <property type="match status" value="1"/>
</dbReference>